<feature type="transmembrane region" description="Helical" evidence="1">
    <location>
        <begin position="69"/>
        <end position="91"/>
    </location>
</feature>
<proteinExistence type="predicted"/>
<feature type="transmembrane region" description="Helical" evidence="1">
    <location>
        <begin position="7"/>
        <end position="30"/>
    </location>
</feature>
<dbReference type="Proteomes" id="UP000318242">
    <property type="component" value="Unassembled WGS sequence"/>
</dbReference>
<dbReference type="RefSeq" id="WP_141268667.1">
    <property type="nucleotide sequence ID" value="NZ_BJLH01000001.1"/>
</dbReference>
<protein>
    <recommendedName>
        <fullName evidence="4">DUF4345 domain-containing protein</fullName>
    </recommendedName>
</protein>
<dbReference type="EMBL" id="BJLH01000001">
    <property type="protein sequence ID" value="GEA59117.1"/>
    <property type="molecule type" value="Genomic_DNA"/>
</dbReference>
<dbReference type="Pfam" id="PF14248">
    <property type="entry name" value="DUF4345"/>
    <property type="match status" value="1"/>
</dbReference>
<name>A0A4Y3II75_9VIBR</name>
<dbReference type="AlphaFoldDB" id="A0A4Y3II75"/>
<sequence>MKKQNLFLLMAAIGIFPVALSYGFLPSFLFGVEMNSVEMINIFRAIMGLYTAMGIFWLMAAFNSKLTQAGLYSLVAFMGGLSIARILSINFDGMPNAILLGYTATELLLASVAYWFIKQENDQKQRQEMIAGEA</sequence>
<gene>
    <name evidence="2" type="ORF">VCO01S_03100</name>
</gene>
<evidence type="ECO:0000313" key="2">
    <source>
        <dbReference type="EMBL" id="GEA59117.1"/>
    </source>
</evidence>
<evidence type="ECO:0000313" key="3">
    <source>
        <dbReference type="Proteomes" id="UP000318242"/>
    </source>
</evidence>
<feature type="transmembrane region" description="Helical" evidence="1">
    <location>
        <begin position="42"/>
        <end position="62"/>
    </location>
</feature>
<organism evidence="2 3">
    <name type="scientific">Vibrio comitans NBRC 102076</name>
    <dbReference type="NCBI Taxonomy" id="1219078"/>
    <lineage>
        <taxon>Bacteria</taxon>
        <taxon>Pseudomonadati</taxon>
        <taxon>Pseudomonadota</taxon>
        <taxon>Gammaproteobacteria</taxon>
        <taxon>Vibrionales</taxon>
        <taxon>Vibrionaceae</taxon>
        <taxon>Vibrio</taxon>
    </lineage>
</organism>
<keyword evidence="1" id="KW-0472">Membrane</keyword>
<keyword evidence="1" id="KW-0812">Transmembrane</keyword>
<dbReference type="OrthoDB" id="5878833at2"/>
<feature type="transmembrane region" description="Helical" evidence="1">
    <location>
        <begin position="97"/>
        <end position="117"/>
    </location>
</feature>
<evidence type="ECO:0008006" key="4">
    <source>
        <dbReference type="Google" id="ProtNLM"/>
    </source>
</evidence>
<keyword evidence="1" id="KW-1133">Transmembrane helix</keyword>
<keyword evidence="3" id="KW-1185">Reference proteome</keyword>
<evidence type="ECO:0000256" key="1">
    <source>
        <dbReference type="SAM" id="Phobius"/>
    </source>
</evidence>
<accession>A0A4Y3II75</accession>
<reference evidence="2 3" key="1">
    <citation type="submission" date="2019-06" db="EMBL/GenBank/DDBJ databases">
        <title>Whole genome shotgun sequence of Vibrio comitans NBRC 102076.</title>
        <authorList>
            <person name="Hosoyama A."/>
            <person name="Uohara A."/>
            <person name="Ohji S."/>
            <person name="Ichikawa N."/>
        </authorList>
    </citation>
    <scope>NUCLEOTIDE SEQUENCE [LARGE SCALE GENOMIC DNA]</scope>
    <source>
        <strain evidence="2 3">NBRC 102076</strain>
    </source>
</reference>
<comment type="caution">
    <text evidence="2">The sequence shown here is derived from an EMBL/GenBank/DDBJ whole genome shotgun (WGS) entry which is preliminary data.</text>
</comment>
<dbReference type="InterPro" id="IPR025597">
    <property type="entry name" value="DUF4345"/>
</dbReference>